<feature type="region of interest" description="Disordered" evidence="1">
    <location>
        <begin position="274"/>
        <end position="293"/>
    </location>
</feature>
<sequence>MAHHAHGLSRTLPKNFTFPSVEAVEPMTPKRNPSEPTIPPPPRYSSCHLPRSRVRSQTNVLACVERDFLLSSLQSPDVPLPSIEVPTPAESQPIFSSPVDPVLNDHLLVPPRGRIDLRTPPAQIRISPIDSQSTSSWRRPDAQSLGDSIARPSSACSNISDSSVSSIETSASQASLGGSCTSVESEDPFVQYEMTRKAVLESPYRPNTLRRMPLELPKKERWTVEMDNHLWNTYQIYLQDPTITPFKMTPGSIPPLGVSHRVAREAKRTWPRVKRKSDCPQRSGLSQMSTTDDLTFGEGQTVVAAEMRSGSSTPTAKASKAKPLWPRSEASTRKRLKLLCRRKFSIAPHYQRLLQSRSPSPFIDPFSRSSRGPSQVGFGGNSTTSFATRDLGFSLVSSSLPGPLSQLATEDYSSREPEHMFNQPVPPTIQIEDKSDNSRPVTHVNLDPSGPIPRLGSPFKYHTWGPERSRHHLRLSTPGNQRDTIHVTGSRLRSPARRQSFSNVQKRRAQYQLEEEVSLDGSDVDRNIQDLLHKGKIKDIGHRRVRVRNRGNTTGAVNARGQLDQLFSPVSPWATSEAENRTPKPTTASNGLLQPGGETVKRLGSPFELDGLKRINTPARSPRHAPSLSDPFVGGAFSARPALHQTAGHERKSFGALPYDPTEEGISDAERIRRQILNMPFTRN</sequence>
<dbReference type="InParanoid" id="V5FVC4"/>
<gene>
    <name evidence="2" type="ORF">PVAR5_2284</name>
</gene>
<dbReference type="Proteomes" id="UP000018001">
    <property type="component" value="Unassembled WGS sequence"/>
</dbReference>
<name>V5FVC4_BYSSN</name>
<dbReference type="HOGENOM" id="CLU_012261_1_1_1"/>
<keyword evidence="3" id="KW-1185">Reference proteome</keyword>
<feature type="compositionally biased region" description="Polar residues" evidence="1">
    <location>
        <begin position="283"/>
        <end position="293"/>
    </location>
</feature>
<evidence type="ECO:0000313" key="3">
    <source>
        <dbReference type="Proteomes" id="UP000018001"/>
    </source>
</evidence>
<evidence type="ECO:0000313" key="2">
    <source>
        <dbReference type="EMBL" id="GAD93671.1"/>
    </source>
</evidence>
<dbReference type="OrthoDB" id="419770at2759"/>
<proteinExistence type="predicted"/>
<feature type="region of interest" description="Disordered" evidence="1">
    <location>
        <begin position="1"/>
        <end position="48"/>
    </location>
</feature>
<feature type="region of interest" description="Disordered" evidence="1">
    <location>
        <begin position="306"/>
        <end position="327"/>
    </location>
</feature>
<dbReference type="eggNOG" id="ENOG502S08D">
    <property type="taxonomic scope" value="Eukaryota"/>
</dbReference>
<feature type="region of interest" description="Disordered" evidence="1">
    <location>
        <begin position="574"/>
        <end position="598"/>
    </location>
</feature>
<accession>V5FVC4</accession>
<feature type="region of interest" description="Disordered" evidence="1">
    <location>
        <begin position="125"/>
        <end position="161"/>
    </location>
</feature>
<comment type="caution">
    <text evidence="2">The sequence shown here is derived from an EMBL/GenBank/DDBJ whole genome shotgun (WGS) entry which is preliminary data.</text>
</comment>
<dbReference type="AlphaFoldDB" id="V5FVC4"/>
<protein>
    <submittedName>
        <fullName evidence="2">Uncharacterized protein</fullName>
    </submittedName>
</protein>
<feature type="compositionally biased region" description="Polar residues" evidence="1">
    <location>
        <begin position="583"/>
        <end position="592"/>
    </location>
</feature>
<reference evidence="3" key="1">
    <citation type="journal article" date="2014" name="Genome Announc.">
        <title>Draft genome sequence of the formaldehyde-resistant fungus Byssochlamys spectabilis No. 5 (anamorph Paecilomyces variotii No. 5) (NBRC109023).</title>
        <authorList>
            <person name="Oka T."/>
            <person name="Ekino K."/>
            <person name="Fukuda K."/>
            <person name="Nomura Y."/>
        </authorList>
    </citation>
    <scope>NUCLEOTIDE SEQUENCE [LARGE SCALE GENOMIC DNA]</scope>
    <source>
        <strain evidence="3">No. 5 / NBRC 109023</strain>
    </source>
</reference>
<organism evidence="2 3">
    <name type="scientific">Byssochlamys spectabilis (strain No. 5 / NBRC 109023)</name>
    <name type="common">Paecilomyces variotii</name>
    <dbReference type="NCBI Taxonomy" id="1356009"/>
    <lineage>
        <taxon>Eukaryota</taxon>
        <taxon>Fungi</taxon>
        <taxon>Dikarya</taxon>
        <taxon>Ascomycota</taxon>
        <taxon>Pezizomycotina</taxon>
        <taxon>Eurotiomycetes</taxon>
        <taxon>Eurotiomycetidae</taxon>
        <taxon>Eurotiales</taxon>
        <taxon>Thermoascaceae</taxon>
        <taxon>Paecilomyces</taxon>
    </lineage>
</organism>
<dbReference type="EMBL" id="BAUL01000063">
    <property type="protein sequence ID" value="GAD93671.1"/>
    <property type="molecule type" value="Genomic_DNA"/>
</dbReference>
<evidence type="ECO:0000256" key="1">
    <source>
        <dbReference type="SAM" id="MobiDB-lite"/>
    </source>
</evidence>